<keyword evidence="3" id="KW-1185">Reference proteome</keyword>
<feature type="transmembrane region" description="Helical" evidence="1">
    <location>
        <begin position="116"/>
        <end position="133"/>
    </location>
</feature>
<feature type="transmembrane region" description="Helical" evidence="1">
    <location>
        <begin position="91"/>
        <end position="109"/>
    </location>
</feature>
<evidence type="ECO:0000313" key="2">
    <source>
        <dbReference type="EMBL" id="KAJ4833687.1"/>
    </source>
</evidence>
<proteinExistence type="predicted"/>
<evidence type="ECO:0000313" key="3">
    <source>
        <dbReference type="Proteomes" id="UP001141552"/>
    </source>
</evidence>
<feature type="transmembrane region" description="Helical" evidence="1">
    <location>
        <begin position="139"/>
        <end position="160"/>
    </location>
</feature>
<reference evidence="2" key="2">
    <citation type="journal article" date="2023" name="Plants (Basel)">
        <title>Annotation of the Turnera subulata (Passifloraceae) Draft Genome Reveals the S-Locus Evolved after the Divergence of Turneroideae from Passifloroideae in a Stepwise Manner.</title>
        <authorList>
            <person name="Henning P.M."/>
            <person name="Roalson E.H."/>
            <person name="Mir W."/>
            <person name="McCubbin A.G."/>
            <person name="Shore J.S."/>
        </authorList>
    </citation>
    <scope>NUCLEOTIDE SEQUENCE</scope>
    <source>
        <strain evidence="2">F60SS</strain>
    </source>
</reference>
<feature type="transmembrane region" description="Helical" evidence="1">
    <location>
        <begin position="60"/>
        <end position="79"/>
    </location>
</feature>
<organism evidence="2 3">
    <name type="scientific">Turnera subulata</name>
    <dbReference type="NCBI Taxonomy" id="218843"/>
    <lineage>
        <taxon>Eukaryota</taxon>
        <taxon>Viridiplantae</taxon>
        <taxon>Streptophyta</taxon>
        <taxon>Embryophyta</taxon>
        <taxon>Tracheophyta</taxon>
        <taxon>Spermatophyta</taxon>
        <taxon>Magnoliopsida</taxon>
        <taxon>eudicotyledons</taxon>
        <taxon>Gunneridae</taxon>
        <taxon>Pentapetalae</taxon>
        <taxon>rosids</taxon>
        <taxon>fabids</taxon>
        <taxon>Malpighiales</taxon>
        <taxon>Passifloraceae</taxon>
        <taxon>Turnera</taxon>
    </lineage>
</organism>
<dbReference type="EMBL" id="JAKUCV010004887">
    <property type="protein sequence ID" value="KAJ4833687.1"/>
    <property type="molecule type" value="Genomic_DNA"/>
</dbReference>
<dbReference type="Proteomes" id="UP001141552">
    <property type="component" value="Unassembled WGS sequence"/>
</dbReference>
<keyword evidence="1" id="KW-1133">Transmembrane helix</keyword>
<gene>
    <name evidence="2" type="ORF">Tsubulata_021654</name>
</gene>
<reference evidence="2" key="1">
    <citation type="submission" date="2022-02" db="EMBL/GenBank/DDBJ databases">
        <authorList>
            <person name="Henning P.M."/>
            <person name="McCubbin A.G."/>
            <person name="Shore J.S."/>
        </authorList>
    </citation>
    <scope>NUCLEOTIDE SEQUENCE</scope>
    <source>
        <strain evidence="2">F60SS</strain>
        <tissue evidence="2">Leaves</tissue>
    </source>
</reference>
<keyword evidence="1" id="KW-0472">Membrane</keyword>
<protein>
    <submittedName>
        <fullName evidence="2">Uncharacterized protein</fullName>
    </submittedName>
</protein>
<comment type="caution">
    <text evidence="2">The sequence shown here is derived from an EMBL/GenBank/DDBJ whole genome shotgun (WGS) entry which is preliminary data.</text>
</comment>
<sequence>MYDSLLVSLSAMCLFSDKSRSPRELISRTRHHWRLAMSLGYVIALLAAQTATKARNHQALYYAFAAATSALAVCAAKLFGNYEESVRVAKFVIAESILAAILAACILPWNSFIGVASRLLLCSIIPAVVALTVGKDDYLFIDLYQFIGLPGGMSFLFLFGRFAKTRNPFKSFANEKRDVVLQYKCINDDERR</sequence>
<evidence type="ECO:0000256" key="1">
    <source>
        <dbReference type="SAM" id="Phobius"/>
    </source>
</evidence>
<dbReference type="AlphaFoldDB" id="A0A9Q0JA28"/>
<name>A0A9Q0JA28_9ROSI</name>
<keyword evidence="1" id="KW-0812">Transmembrane</keyword>
<accession>A0A9Q0JA28</accession>